<sequence>MQARYRMTSLDRTVPALGRRAMLQRAGLALLGVALGGCGGGGGGPPPPPMQGSLDTRSITSNINGNTYPLNIYLPPASAGPRSGLPVVYALDGDTWFDILVDIAESSHAHAIIVGIGNSRALRNTDYVPVNLCTPNGGGEVAFLDFIRRELTPYVETTIGGDPARRVLLGHSHGGSFVLYALFAQAPADHHFSAYLSSDASIGCMPSTVSAWDQAYATVYTELPVRLHMSYATGGNIEANVSFIQVLQGRHYARLDMQQQSYPGSHTGIIPAAFADAIAFAIAIA</sequence>
<dbReference type="InterPro" id="IPR029058">
    <property type="entry name" value="AB_hydrolase_fold"/>
</dbReference>
<name>A0A3N7JTU9_9BURK</name>
<dbReference type="Proteomes" id="UP000267464">
    <property type="component" value="Unassembled WGS sequence"/>
</dbReference>
<protein>
    <submittedName>
        <fullName evidence="3">Alpha/beta hydrolase</fullName>
    </submittedName>
</protein>
<dbReference type="GO" id="GO:0016788">
    <property type="term" value="F:hydrolase activity, acting on ester bonds"/>
    <property type="evidence" value="ECO:0007669"/>
    <property type="project" value="TreeGrafter"/>
</dbReference>
<evidence type="ECO:0000256" key="2">
    <source>
        <dbReference type="ARBA" id="ARBA00022801"/>
    </source>
</evidence>
<dbReference type="InterPro" id="IPR052558">
    <property type="entry name" value="Siderophore_Hydrolase_D"/>
</dbReference>
<dbReference type="SUPFAM" id="SSF53474">
    <property type="entry name" value="alpha/beta-Hydrolases"/>
    <property type="match status" value="1"/>
</dbReference>
<comment type="similarity">
    <text evidence="1">Belongs to the esterase D family.</text>
</comment>
<gene>
    <name evidence="3" type="ORF">DZC73_22335</name>
</gene>
<keyword evidence="4" id="KW-1185">Reference proteome</keyword>
<dbReference type="PANTHER" id="PTHR40841">
    <property type="entry name" value="SIDEROPHORE TRIACETYLFUSARININE C ESTERASE"/>
    <property type="match status" value="1"/>
</dbReference>
<comment type="caution">
    <text evidence="3">The sequence shown here is derived from an EMBL/GenBank/DDBJ whole genome shotgun (WGS) entry which is preliminary data.</text>
</comment>
<dbReference type="AlphaFoldDB" id="A0A3N7JTU9"/>
<accession>A0A3N7JTU9</accession>
<reference evidence="3 4" key="2">
    <citation type="submission" date="2018-12" db="EMBL/GenBank/DDBJ databases">
        <title>Rhizobacter gummiphilus sp. nov., a rubber-degrading bacterium isolated from the soil of a botanical garden in Japan.</title>
        <authorList>
            <person name="Shunsuke S.S."/>
        </authorList>
    </citation>
    <scope>NUCLEOTIDE SEQUENCE [LARGE SCALE GENOMIC DNA]</scope>
    <source>
        <strain evidence="3 4">S-16</strain>
    </source>
</reference>
<evidence type="ECO:0000313" key="4">
    <source>
        <dbReference type="Proteomes" id="UP000267464"/>
    </source>
</evidence>
<evidence type="ECO:0000313" key="3">
    <source>
        <dbReference type="EMBL" id="RQP22395.1"/>
    </source>
</evidence>
<proteinExistence type="inferred from homology"/>
<organism evidence="3 4">
    <name type="scientific">Piscinibacter terrae</name>
    <dbReference type="NCBI Taxonomy" id="2496871"/>
    <lineage>
        <taxon>Bacteria</taxon>
        <taxon>Pseudomonadati</taxon>
        <taxon>Pseudomonadota</taxon>
        <taxon>Betaproteobacteria</taxon>
        <taxon>Burkholderiales</taxon>
        <taxon>Sphaerotilaceae</taxon>
        <taxon>Piscinibacter</taxon>
    </lineage>
</organism>
<dbReference type="Pfam" id="PF00756">
    <property type="entry name" value="Esterase"/>
    <property type="match status" value="1"/>
</dbReference>
<dbReference type="EMBL" id="QUSW01000007">
    <property type="protein sequence ID" value="RQP22395.1"/>
    <property type="molecule type" value="Genomic_DNA"/>
</dbReference>
<dbReference type="Gene3D" id="3.40.50.1820">
    <property type="entry name" value="alpha/beta hydrolase"/>
    <property type="match status" value="1"/>
</dbReference>
<dbReference type="PANTHER" id="PTHR40841:SF2">
    <property type="entry name" value="SIDEROPHORE-DEGRADING ESTERASE (EUROFUNG)"/>
    <property type="match status" value="1"/>
</dbReference>
<reference evidence="3 4" key="1">
    <citation type="submission" date="2018-08" db="EMBL/GenBank/DDBJ databases">
        <authorList>
            <person name="Khan S.A."/>
            <person name="Jeon C.O."/>
            <person name="Chun B.H."/>
            <person name="Jeong S.E."/>
        </authorList>
    </citation>
    <scope>NUCLEOTIDE SEQUENCE [LARGE SCALE GENOMIC DNA]</scope>
    <source>
        <strain evidence="3 4">S-16</strain>
    </source>
</reference>
<evidence type="ECO:0000256" key="1">
    <source>
        <dbReference type="ARBA" id="ARBA00005622"/>
    </source>
</evidence>
<dbReference type="InterPro" id="IPR000801">
    <property type="entry name" value="Esterase-like"/>
</dbReference>
<keyword evidence="2 3" id="KW-0378">Hydrolase</keyword>